<proteinExistence type="predicted"/>
<gene>
    <name evidence="1" type="ORF">HMPREF0580_0278</name>
</gene>
<name>E0QN14_9ACTO</name>
<comment type="caution">
    <text evidence="1">The sequence shown here is derived from an EMBL/GenBank/DDBJ whole genome shotgun (WGS) entry which is preliminary data.</text>
</comment>
<dbReference type="EMBL" id="AEET01000010">
    <property type="protein sequence ID" value="EFM47181.1"/>
    <property type="molecule type" value="Genomic_DNA"/>
</dbReference>
<reference evidence="1" key="1">
    <citation type="submission" date="2010-08" db="EMBL/GenBank/DDBJ databases">
        <authorList>
            <person name="Muzny D."/>
            <person name="Qin X."/>
            <person name="Deng J."/>
            <person name="Jiang H."/>
            <person name="Liu Y."/>
            <person name="Qu J."/>
            <person name="Song X.-Z."/>
            <person name="Zhang L."/>
            <person name="Thornton R."/>
            <person name="Coyle M."/>
            <person name="Francisco L."/>
            <person name="Jackson L."/>
            <person name="Javaid M."/>
            <person name="Korchina V."/>
            <person name="Kovar C."/>
            <person name="Mata R."/>
            <person name="Mathew T."/>
            <person name="Ngo R."/>
            <person name="Nguyen L."/>
            <person name="Nguyen N."/>
            <person name="Okwuonu G."/>
            <person name="Ongeri F."/>
            <person name="Pham C."/>
            <person name="Simmons D."/>
            <person name="Wilczek-Boney K."/>
            <person name="Hale W."/>
            <person name="Jakkamsetti A."/>
            <person name="Pham P."/>
            <person name="Ruth R."/>
            <person name="San Lucas F."/>
            <person name="Warren J."/>
            <person name="Zhang J."/>
            <person name="Zhao Z."/>
            <person name="Zhou C."/>
            <person name="Zhu D."/>
            <person name="Lee S."/>
            <person name="Bess C."/>
            <person name="Blankenburg K."/>
            <person name="Forbes L."/>
            <person name="Fu Q."/>
            <person name="Gubbala S."/>
            <person name="Hirani K."/>
            <person name="Jayaseelan J.C."/>
            <person name="Lara F."/>
            <person name="Munidasa M."/>
            <person name="Palculict T."/>
            <person name="Patil S."/>
            <person name="Pu L.-L."/>
            <person name="Saada N."/>
            <person name="Tang L."/>
            <person name="Weissenberger G."/>
            <person name="Zhu Y."/>
            <person name="Hemphill L."/>
            <person name="Shang Y."/>
            <person name="Youmans B."/>
            <person name="Ayvaz T."/>
            <person name="Ross M."/>
            <person name="Santibanez J."/>
            <person name="Aqrawi P."/>
            <person name="Gross S."/>
            <person name="Joshi V."/>
            <person name="Fowler G."/>
            <person name="Nazareth L."/>
            <person name="Reid J."/>
            <person name="Worley K."/>
            <person name="Petrosino J."/>
            <person name="Highlander S."/>
            <person name="Gibbs R."/>
        </authorList>
    </citation>
    <scope>NUCLEOTIDE SEQUENCE [LARGE SCALE GENOMIC DNA]</scope>
    <source>
        <strain evidence="1">ATCC 35239</strain>
    </source>
</reference>
<dbReference type="STRING" id="871571.HMPREF0580_0278"/>
<protein>
    <submittedName>
        <fullName evidence="1">Uncharacterized protein</fullName>
    </submittedName>
</protein>
<evidence type="ECO:0000313" key="2">
    <source>
        <dbReference type="Proteomes" id="UP000003045"/>
    </source>
</evidence>
<sequence length="80" mass="8626">MANPGFVTGSDRSWWRIRGLLPVQAGVGGEFGVCYRFRLELVSNPGFSGVFGDFRVGVGGDFRIFRDRVADLATGAAIIS</sequence>
<evidence type="ECO:0000313" key="1">
    <source>
        <dbReference type="EMBL" id="EFM47181.1"/>
    </source>
</evidence>
<dbReference type="Proteomes" id="UP000003045">
    <property type="component" value="Unassembled WGS sequence"/>
</dbReference>
<keyword evidence="2" id="KW-1185">Reference proteome</keyword>
<dbReference type="HOGENOM" id="CLU_2585803_0_0_11"/>
<accession>E0QN14</accession>
<dbReference type="AlphaFoldDB" id="E0QN14"/>
<organism evidence="1 2">
    <name type="scientific">Mobiluncus mulieris ATCC 35239</name>
    <dbReference type="NCBI Taxonomy" id="871571"/>
    <lineage>
        <taxon>Bacteria</taxon>
        <taxon>Bacillati</taxon>
        <taxon>Actinomycetota</taxon>
        <taxon>Actinomycetes</taxon>
        <taxon>Actinomycetales</taxon>
        <taxon>Actinomycetaceae</taxon>
        <taxon>Mobiluncus</taxon>
    </lineage>
</organism>